<comment type="caution">
    <text evidence="1">The sequence shown here is derived from an EMBL/GenBank/DDBJ whole genome shotgun (WGS) entry which is preliminary data.</text>
</comment>
<evidence type="ECO:0000313" key="2">
    <source>
        <dbReference type="Proteomes" id="UP001409291"/>
    </source>
</evidence>
<accession>A0ABV0C0H5</accession>
<dbReference type="EMBL" id="JBDJNQ010000016">
    <property type="protein sequence ID" value="MEN5380402.1"/>
    <property type="molecule type" value="Genomic_DNA"/>
</dbReference>
<proteinExistence type="predicted"/>
<gene>
    <name evidence="1" type="ORF">ABE541_24265</name>
</gene>
<keyword evidence="2" id="KW-1185">Reference proteome</keyword>
<evidence type="ECO:0000313" key="1">
    <source>
        <dbReference type="EMBL" id="MEN5380402.1"/>
    </source>
</evidence>
<dbReference type="RefSeq" id="WP_183914318.1">
    <property type="nucleotide sequence ID" value="NZ_JBDJLH010000015.1"/>
</dbReference>
<protein>
    <submittedName>
        <fullName evidence="1">Uncharacterized protein</fullName>
    </submittedName>
</protein>
<name>A0ABV0C0H5_9SPHI</name>
<reference evidence="1 2" key="1">
    <citation type="submission" date="2024-04" db="EMBL/GenBank/DDBJ databases">
        <title>WGS of bacteria from Torrens River.</title>
        <authorList>
            <person name="Wyrsch E.R."/>
            <person name="Drigo B."/>
        </authorList>
    </citation>
    <scope>NUCLEOTIDE SEQUENCE [LARGE SCALE GENOMIC DNA]</scope>
    <source>
        <strain evidence="1 2">TWI391</strain>
    </source>
</reference>
<sequence length="315" mass="36167">MKKYCLFIIALLAVTYSNGQGRKPELLDNLKSSLEHNNYGIQSTFYYPTEISINDYPVFRGFEFFGNTIPNFIDIAIDKNGEQELKVLIDLANYKKQEKPILEILLVKSDKGVSIISNKSDFPEENILVNYQLSDDDITQENIKNGYFLKTIKFKAKVPIELSTLNKSVQLTNSKELLDKLYNAVAKLTKDLNDRDSNNVLETIQSAEFEVAQLRGMKKEWMLTERKALLSNTFTLLPKDSCEVKIYGNGTMATLVQKNLDIIKQSAITSNFTKENYPKGRVVQFYNFYYNLPKGKQELELIRFDGYAITKYGNK</sequence>
<dbReference type="Proteomes" id="UP001409291">
    <property type="component" value="Unassembled WGS sequence"/>
</dbReference>
<organism evidence="1 2">
    <name type="scientific">Sphingobacterium kitahiroshimense</name>
    <dbReference type="NCBI Taxonomy" id="470446"/>
    <lineage>
        <taxon>Bacteria</taxon>
        <taxon>Pseudomonadati</taxon>
        <taxon>Bacteroidota</taxon>
        <taxon>Sphingobacteriia</taxon>
        <taxon>Sphingobacteriales</taxon>
        <taxon>Sphingobacteriaceae</taxon>
        <taxon>Sphingobacterium</taxon>
    </lineage>
</organism>